<sequence>METIDAEIQGLDEQSQQQGILGLKRIIEQRSSIEGDPDRMGIYLLVDWDGNYVAGNLPHWPDADLLPDSTLRFSFETVASNNRVIQRWVSAKAFVVSQKFRLLVGRDITEKQRTQQLLWSSVLVGTSVMILLGLGGGFVVSRWTLGRIELINRTTTAIMGGNLGKRIQVEGGGDEFDELATNLNAMLERIQRLLAGMREVTDNIAHDLRTPLSRIRSRIEVAMMHDLSSAEAHELLEATVQDADKLIETFNALLNIARAEAGSQRSEWEEIGLCDLARDVVELYEPLAEVKNITLRLEAKEGVSIIGSRQLVAQALANITDNAIKYTPENGVVTVTISDEPSPTILVADNGPGIAANLREKALERFVRLDPDRSSPGNGLGLSLVSAVARLHEAKLTLDDNNPGLRIAISFRRPSSR</sequence>
<dbReference type="SUPFAM" id="SSF47384">
    <property type="entry name" value="Homodimeric domain of signal transducing histidine kinase"/>
    <property type="match status" value="1"/>
</dbReference>
<dbReference type="PANTHER" id="PTHR45436">
    <property type="entry name" value="SENSOR HISTIDINE KINASE YKOH"/>
    <property type="match status" value="1"/>
</dbReference>
<dbReference type="InterPro" id="IPR003661">
    <property type="entry name" value="HisK_dim/P_dom"/>
</dbReference>
<dbReference type="GO" id="GO:0005886">
    <property type="term" value="C:plasma membrane"/>
    <property type="evidence" value="ECO:0007669"/>
    <property type="project" value="TreeGrafter"/>
</dbReference>
<comment type="catalytic activity">
    <reaction evidence="1">
        <text>ATP + protein L-histidine = ADP + protein N-phospho-L-histidine.</text>
        <dbReference type="EC" id="2.7.13.3"/>
    </reaction>
</comment>
<evidence type="ECO:0000259" key="12">
    <source>
        <dbReference type="PROSITE" id="PS50885"/>
    </source>
</evidence>
<evidence type="ECO:0000256" key="1">
    <source>
        <dbReference type="ARBA" id="ARBA00000085"/>
    </source>
</evidence>
<comment type="subcellular location">
    <subcellularLocation>
        <location evidence="2">Membrane</location>
    </subcellularLocation>
</comment>
<dbReference type="Gene3D" id="6.10.340.10">
    <property type="match status" value="1"/>
</dbReference>
<accession>A0A212QNT4</accession>
<proteinExistence type="predicted"/>
<keyword evidence="5" id="KW-0808">Transferase</keyword>
<dbReference type="PROSITE" id="PS50885">
    <property type="entry name" value="HAMP"/>
    <property type="match status" value="1"/>
</dbReference>
<dbReference type="SMART" id="SM00387">
    <property type="entry name" value="HATPase_c"/>
    <property type="match status" value="1"/>
</dbReference>
<evidence type="ECO:0000313" key="13">
    <source>
        <dbReference type="EMBL" id="SNB60902.1"/>
    </source>
</evidence>
<protein>
    <recommendedName>
        <fullName evidence="3">histidine kinase</fullName>
        <ecNumber evidence="3">2.7.13.3</ecNumber>
    </recommendedName>
</protein>
<reference evidence="13 14" key="1">
    <citation type="submission" date="2017-06" db="EMBL/GenBank/DDBJ databases">
        <authorList>
            <person name="Kim H.J."/>
            <person name="Triplett B.A."/>
        </authorList>
    </citation>
    <scope>NUCLEOTIDE SEQUENCE [LARGE SCALE GENOMIC DNA]</scope>
    <source>
        <strain evidence="13 14">B29T1</strain>
    </source>
</reference>
<dbReference type="EC" id="2.7.13.3" evidence="3"/>
<dbReference type="InterPro" id="IPR005467">
    <property type="entry name" value="His_kinase_dom"/>
</dbReference>
<organism evidence="13 14">
    <name type="scientific">Arboricoccus pini</name>
    <dbReference type="NCBI Taxonomy" id="1963835"/>
    <lineage>
        <taxon>Bacteria</taxon>
        <taxon>Pseudomonadati</taxon>
        <taxon>Pseudomonadota</taxon>
        <taxon>Alphaproteobacteria</taxon>
        <taxon>Geminicoccales</taxon>
        <taxon>Geminicoccaceae</taxon>
        <taxon>Arboricoccus</taxon>
    </lineage>
</organism>
<keyword evidence="14" id="KW-1185">Reference proteome</keyword>
<dbReference type="Proteomes" id="UP000197065">
    <property type="component" value="Unassembled WGS sequence"/>
</dbReference>
<evidence type="ECO:0000256" key="7">
    <source>
        <dbReference type="ARBA" id="ARBA00022777"/>
    </source>
</evidence>
<dbReference type="SMART" id="SM00388">
    <property type="entry name" value="HisKA"/>
    <property type="match status" value="1"/>
</dbReference>
<evidence type="ECO:0000256" key="10">
    <source>
        <dbReference type="SAM" id="Phobius"/>
    </source>
</evidence>
<gene>
    <name evidence="13" type="ORF">SAMN07250955_10283</name>
</gene>
<dbReference type="CDD" id="cd06225">
    <property type="entry name" value="HAMP"/>
    <property type="match status" value="1"/>
</dbReference>
<dbReference type="Pfam" id="PF02518">
    <property type="entry name" value="HATPase_c"/>
    <property type="match status" value="1"/>
</dbReference>
<dbReference type="SUPFAM" id="SSF55874">
    <property type="entry name" value="ATPase domain of HSP90 chaperone/DNA topoisomerase II/histidine kinase"/>
    <property type="match status" value="1"/>
</dbReference>
<dbReference type="PROSITE" id="PS50109">
    <property type="entry name" value="HIS_KIN"/>
    <property type="match status" value="1"/>
</dbReference>
<dbReference type="Gene3D" id="3.30.565.10">
    <property type="entry name" value="Histidine kinase-like ATPase, C-terminal domain"/>
    <property type="match status" value="1"/>
</dbReference>
<dbReference type="SUPFAM" id="SSF158472">
    <property type="entry name" value="HAMP domain-like"/>
    <property type="match status" value="1"/>
</dbReference>
<dbReference type="InterPro" id="IPR003594">
    <property type="entry name" value="HATPase_dom"/>
</dbReference>
<dbReference type="AlphaFoldDB" id="A0A212QNT4"/>
<evidence type="ECO:0000256" key="2">
    <source>
        <dbReference type="ARBA" id="ARBA00004370"/>
    </source>
</evidence>
<dbReference type="EMBL" id="FYEH01000002">
    <property type="protein sequence ID" value="SNB60902.1"/>
    <property type="molecule type" value="Genomic_DNA"/>
</dbReference>
<dbReference type="SMART" id="SM00304">
    <property type="entry name" value="HAMP"/>
    <property type="match status" value="1"/>
</dbReference>
<keyword evidence="6 10" id="KW-0812">Transmembrane</keyword>
<keyword evidence="8 10" id="KW-1133">Transmembrane helix</keyword>
<dbReference type="Pfam" id="PF00672">
    <property type="entry name" value="HAMP"/>
    <property type="match status" value="1"/>
</dbReference>
<dbReference type="InterPro" id="IPR036890">
    <property type="entry name" value="HATPase_C_sf"/>
</dbReference>
<evidence type="ECO:0000259" key="11">
    <source>
        <dbReference type="PROSITE" id="PS50109"/>
    </source>
</evidence>
<dbReference type="InterPro" id="IPR003660">
    <property type="entry name" value="HAMP_dom"/>
</dbReference>
<name>A0A212QNT4_9PROT</name>
<keyword evidence="9" id="KW-0902">Two-component regulatory system</keyword>
<dbReference type="InterPro" id="IPR050428">
    <property type="entry name" value="TCS_sensor_his_kinase"/>
</dbReference>
<keyword evidence="10" id="KW-0472">Membrane</keyword>
<evidence type="ECO:0000256" key="5">
    <source>
        <dbReference type="ARBA" id="ARBA00022679"/>
    </source>
</evidence>
<evidence type="ECO:0000256" key="9">
    <source>
        <dbReference type="ARBA" id="ARBA00023012"/>
    </source>
</evidence>
<dbReference type="RefSeq" id="WP_165769399.1">
    <property type="nucleotide sequence ID" value="NZ_FYEH01000002.1"/>
</dbReference>
<feature type="domain" description="Histidine kinase" evidence="11">
    <location>
        <begin position="203"/>
        <end position="415"/>
    </location>
</feature>
<dbReference type="Gene3D" id="1.10.287.130">
    <property type="match status" value="1"/>
</dbReference>
<evidence type="ECO:0000256" key="3">
    <source>
        <dbReference type="ARBA" id="ARBA00012438"/>
    </source>
</evidence>
<dbReference type="InterPro" id="IPR036097">
    <property type="entry name" value="HisK_dim/P_sf"/>
</dbReference>
<keyword evidence="4" id="KW-0597">Phosphoprotein</keyword>
<evidence type="ECO:0000256" key="4">
    <source>
        <dbReference type="ARBA" id="ARBA00022553"/>
    </source>
</evidence>
<evidence type="ECO:0000256" key="8">
    <source>
        <dbReference type="ARBA" id="ARBA00022989"/>
    </source>
</evidence>
<evidence type="ECO:0000256" key="6">
    <source>
        <dbReference type="ARBA" id="ARBA00022692"/>
    </source>
</evidence>
<feature type="transmembrane region" description="Helical" evidence="10">
    <location>
        <begin position="117"/>
        <end position="140"/>
    </location>
</feature>
<dbReference type="Pfam" id="PF00512">
    <property type="entry name" value="HisKA"/>
    <property type="match status" value="1"/>
</dbReference>
<dbReference type="GO" id="GO:0000155">
    <property type="term" value="F:phosphorelay sensor kinase activity"/>
    <property type="evidence" value="ECO:0007669"/>
    <property type="project" value="InterPro"/>
</dbReference>
<evidence type="ECO:0000313" key="14">
    <source>
        <dbReference type="Proteomes" id="UP000197065"/>
    </source>
</evidence>
<feature type="domain" description="HAMP" evidence="12">
    <location>
        <begin position="142"/>
        <end position="195"/>
    </location>
</feature>
<dbReference type="PANTHER" id="PTHR45436:SF8">
    <property type="entry name" value="HISTIDINE KINASE"/>
    <property type="match status" value="1"/>
</dbReference>
<dbReference type="CDD" id="cd00082">
    <property type="entry name" value="HisKA"/>
    <property type="match status" value="1"/>
</dbReference>
<keyword evidence="7 13" id="KW-0418">Kinase</keyword>